<reference evidence="1 2" key="1">
    <citation type="submission" date="2015-01" db="EMBL/GenBank/DDBJ databases">
        <title>Genome sequence of Mycobacterium llatzerense and Mycobacterium immunogenum recovered from brain abscess.</title>
        <authorList>
            <person name="Greninger A.L."/>
            <person name="Langelier C."/>
            <person name="Cunningham G."/>
            <person name="Chiu C.Y."/>
            <person name="Miller S."/>
        </authorList>
    </citation>
    <scope>NUCLEOTIDE SEQUENCE [LARGE SCALE GENOMIC DNA]</scope>
    <source>
        <strain evidence="1 2">CLUC14</strain>
    </source>
</reference>
<dbReference type="GO" id="GO:0046677">
    <property type="term" value="P:response to antibiotic"/>
    <property type="evidence" value="ECO:0007669"/>
    <property type="project" value="InterPro"/>
</dbReference>
<dbReference type="PANTHER" id="PTHR35333">
    <property type="entry name" value="BETA-LACTAMASE"/>
    <property type="match status" value="1"/>
</dbReference>
<dbReference type="PANTHER" id="PTHR35333:SF3">
    <property type="entry name" value="BETA-LACTAMASE-TYPE TRANSPEPTIDASE FOLD CONTAINING PROTEIN"/>
    <property type="match status" value="1"/>
</dbReference>
<dbReference type="SUPFAM" id="SSF56601">
    <property type="entry name" value="beta-lactamase/transpeptidase-like"/>
    <property type="match status" value="1"/>
</dbReference>
<proteinExistence type="predicted"/>
<accession>A0A0D1J182</accession>
<organism evidence="1 2">
    <name type="scientific">Mycolicibacterium llatzerense</name>
    <dbReference type="NCBI Taxonomy" id="280871"/>
    <lineage>
        <taxon>Bacteria</taxon>
        <taxon>Bacillati</taxon>
        <taxon>Actinomycetota</taxon>
        <taxon>Actinomycetes</taxon>
        <taxon>Mycobacteriales</taxon>
        <taxon>Mycobacteriaceae</taxon>
        <taxon>Mycolicibacterium</taxon>
    </lineage>
</organism>
<dbReference type="InterPro" id="IPR012338">
    <property type="entry name" value="Beta-lactam/transpept-like"/>
</dbReference>
<dbReference type="EMBL" id="JXST01000029">
    <property type="protein sequence ID" value="KIU15308.1"/>
    <property type="molecule type" value="Genomic_DNA"/>
</dbReference>
<gene>
    <name evidence="1" type="ORF">TL10_19635</name>
</gene>
<sequence length="280" mass="30352">MRLTEIWEATGVKLIRAVLVAALLAGPALPTARAECTAACDAQQRVAAADAYLSTRPGTVGYVLRDRKTGAVYRNSHAGDMVWTASTIKLGIVVDLFARQSAGLLRLTDNDVALMGKMLHTSDNDAADTLWTRYGGPDHTIFNNDFPHFGMTRVQPQRGFGDMFPYWGFQKSTTDDLDQMVNYMLTRLRPNETAWIVSAMQNVDPIQQWGVWGAGPNMAPGNKDGWSDEQGGWVTNTVGFAGPGQRFTLAVMNALNGAGGNADGQATTTRLSQILLAGRQ</sequence>
<comment type="caution">
    <text evidence="1">The sequence shown here is derived from an EMBL/GenBank/DDBJ whole genome shotgun (WGS) entry which is preliminary data.</text>
</comment>
<dbReference type="STRING" id="280871.TL10_19635"/>
<dbReference type="AlphaFoldDB" id="A0A0D1J182"/>
<protein>
    <submittedName>
        <fullName evidence="1">Tat pathway signal sequence</fullName>
    </submittedName>
</protein>
<evidence type="ECO:0000313" key="2">
    <source>
        <dbReference type="Proteomes" id="UP000032221"/>
    </source>
</evidence>
<dbReference type="Gene3D" id="3.40.710.10">
    <property type="entry name" value="DD-peptidase/beta-lactamase superfamily"/>
    <property type="match status" value="1"/>
</dbReference>
<name>A0A0D1J182_9MYCO</name>
<dbReference type="PATRIC" id="fig|280871.6.peg.4063"/>
<dbReference type="Proteomes" id="UP000032221">
    <property type="component" value="Unassembled WGS sequence"/>
</dbReference>
<dbReference type="GO" id="GO:0008800">
    <property type="term" value="F:beta-lactamase activity"/>
    <property type="evidence" value="ECO:0007669"/>
    <property type="project" value="InterPro"/>
</dbReference>
<keyword evidence="2" id="KW-1185">Reference proteome</keyword>
<dbReference type="GO" id="GO:0030655">
    <property type="term" value="P:beta-lactam antibiotic catabolic process"/>
    <property type="evidence" value="ECO:0007669"/>
    <property type="project" value="InterPro"/>
</dbReference>
<evidence type="ECO:0000313" key="1">
    <source>
        <dbReference type="EMBL" id="KIU15308.1"/>
    </source>
</evidence>
<dbReference type="InterPro" id="IPR000871">
    <property type="entry name" value="Beta-lactam_class-A"/>
</dbReference>